<keyword evidence="4" id="KW-1133">Transmembrane helix</keyword>
<keyword evidence="5" id="KW-0732">Signal</keyword>
<evidence type="ECO:0000256" key="4">
    <source>
        <dbReference type="SAM" id="Phobius"/>
    </source>
</evidence>
<comment type="similarity">
    <text evidence="1">Belongs to the UDP-glycosyltransferase family.</text>
</comment>
<keyword evidence="3" id="KW-0808">Transferase</keyword>
<evidence type="ECO:0000256" key="2">
    <source>
        <dbReference type="ARBA" id="ARBA00022676"/>
    </source>
</evidence>
<evidence type="ECO:0000256" key="5">
    <source>
        <dbReference type="SAM" id="SignalP"/>
    </source>
</evidence>
<evidence type="ECO:0000256" key="1">
    <source>
        <dbReference type="ARBA" id="ARBA00009995"/>
    </source>
</evidence>
<comment type="caution">
    <text evidence="6">The sequence shown here is derived from an EMBL/GenBank/DDBJ whole genome shotgun (WGS) entry which is preliminary data.</text>
</comment>
<dbReference type="InterPro" id="IPR050271">
    <property type="entry name" value="UDP-glycosyltransferase"/>
</dbReference>
<dbReference type="Proteomes" id="UP001152562">
    <property type="component" value="Unassembled WGS sequence"/>
</dbReference>
<dbReference type="InterPro" id="IPR002213">
    <property type="entry name" value="UDP_glucos_trans"/>
</dbReference>
<accession>A0A9P0XAN4</accession>
<dbReference type="Gene3D" id="3.40.50.2000">
    <property type="entry name" value="Glycogen Phosphorylase B"/>
    <property type="match status" value="2"/>
</dbReference>
<keyword evidence="4" id="KW-0472">Membrane</keyword>
<evidence type="ECO:0000313" key="7">
    <source>
        <dbReference type="Proteomes" id="UP001152562"/>
    </source>
</evidence>
<dbReference type="PANTHER" id="PTHR48043">
    <property type="entry name" value="EG:EG0003.4 PROTEIN-RELATED"/>
    <property type="match status" value="1"/>
</dbReference>
<evidence type="ECO:0008006" key="8">
    <source>
        <dbReference type="Google" id="ProtNLM"/>
    </source>
</evidence>
<feature type="signal peptide" evidence="5">
    <location>
        <begin position="1"/>
        <end position="18"/>
    </location>
</feature>
<dbReference type="InterPro" id="IPR035595">
    <property type="entry name" value="UDP_glycos_trans_CS"/>
</dbReference>
<dbReference type="CDD" id="cd03784">
    <property type="entry name" value="GT1_Gtf-like"/>
    <property type="match status" value="2"/>
</dbReference>
<dbReference type="AlphaFoldDB" id="A0A9P0XAN4"/>
<name>A0A9P0XAN4_PIEBR</name>
<keyword evidence="2" id="KW-0328">Glycosyltransferase</keyword>
<protein>
    <recommendedName>
        <fullName evidence="8">UDP-glycosyltransferases domain-containing protein</fullName>
    </recommendedName>
</protein>
<evidence type="ECO:0000313" key="6">
    <source>
        <dbReference type="EMBL" id="CAH4027592.1"/>
    </source>
</evidence>
<dbReference type="GO" id="GO:0008194">
    <property type="term" value="F:UDP-glycosyltransferase activity"/>
    <property type="evidence" value="ECO:0007669"/>
    <property type="project" value="InterPro"/>
</dbReference>
<organism evidence="6 7">
    <name type="scientific">Pieris brassicae</name>
    <name type="common">White butterfly</name>
    <name type="synonym">Large white butterfly</name>
    <dbReference type="NCBI Taxonomy" id="7116"/>
    <lineage>
        <taxon>Eukaryota</taxon>
        <taxon>Metazoa</taxon>
        <taxon>Ecdysozoa</taxon>
        <taxon>Arthropoda</taxon>
        <taxon>Hexapoda</taxon>
        <taxon>Insecta</taxon>
        <taxon>Pterygota</taxon>
        <taxon>Neoptera</taxon>
        <taxon>Endopterygota</taxon>
        <taxon>Lepidoptera</taxon>
        <taxon>Glossata</taxon>
        <taxon>Ditrysia</taxon>
        <taxon>Papilionoidea</taxon>
        <taxon>Pieridae</taxon>
        <taxon>Pierinae</taxon>
        <taxon>Pieris</taxon>
    </lineage>
</organism>
<feature type="chain" id="PRO_5040370922" description="UDP-glycosyltransferases domain-containing protein" evidence="5">
    <location>
        <begin position="19"/>
        <end position="987"/>
    </location>
</feature>
<gene>
    <name evidence="6" type="ORF">PIBRA_LOCUS4727</name>
</gene>
<keyword evidence="4" id="KW-0812">Transmembrane</keyword>
<proteinExistence type="inferred from homology"/>
<reference evidence="6" key="1">
    <citation type="submission" date="2022-05" db="EMBL/GenBank/DDBJ databases">
        <authorList>
            <person name="Okamura Y."/>
        </authorList>
    </citation>
    <scope>NUCLEOTIDE SEQUENCE</scope>
</reference>
<evidence type="ECO:0000256" key="3">
    <source>
        <dbReference type="ARBA" id="ARBA00022679"/>
    </source>
</evidence>
<dbReference type="Pfam" id="PF00201">
    <property type="entry name" value="UDPGT"/>
    <property type="match status" value="2"/>
</dbReference>
<dbReference type="SUPFAM" id="SSF53756">
    <property type="entry name" value="UDP-Glycosyltransferase/glycogen phosphorylase"/>
    <property type="match status" value="2"/>
</dbReference>
<dbReference type="PANTHER" id="PTHR48043:SF159">
    <property type="entry name" value="EG:EG0003.4 PROTEIN-RELATED"/>
    <property type="match status" value="1"/>
</dbReference>
<feature type="transmembrane region" description="Helical" evidence="4">
    <location>
        <begin position="948"/>
        <end position="966"/>
    </location>
</feature>
<keyword evidence="7" id="KW-1185">Reference proteome</keyword>
<dbReference type="FunFam" id="3.40.50.2000:FF:000050">
    <property type="entry name" value="UDP-glucuronosyltransferase"/>
    <property type="match status" value="2"/>
</dbReference>
<dbReference type="EMBL" id="CALOZG010000005">
    <property type="protein sequence ID" value="CAH4027592.1"/>
    <property type="molecule type" value="Genomic_DNA"/>
</dbReference>
<sequence>MALRVLGLILLVIGFCESYKILVISPLAGKSHAILGDGVIKHLLKAGHQISYVTAFPESNSHPNLTIVDVKANMDIIKDDMISLDMIINKKINLQNIQLIVSMFVEVGKQTLANKNFQDVLKDKKQQFDVIIAEWMFTEIYSGLMPVFDCPLIWLSTIEPHWMVLQLIDEIPNPAYTPDSHTVYAPPFTFWQRVQLLLHLFVGQYLQYSYAYGPEQNTYEQFIVPHIRDKIRPVPSLDVLRYNASLMFGNSHYSLGRSTRLPQNYIAIGGYHIDTETKPLPKDLQTIMDNAKNGVIYFSMGSNLKSKHFPQELREGLLNLFGELKQTVIWKFEEQLETRPKNVHVVQWAPQQSILAHPNCVLFITHGGLLSTTEAIHFGVPIIGIPVFADQFTNIEVAVNKGYARKTPLSYSMVDDLRESIRDVLNNPKYSAKAKELSRIYHSRVVHPSVDLVHWTEEVVASQGALRNMWVPTFLLITLIVTCNGYRILVSFPMPSRSHSILGDGIVNALAKANHEVTYITPFPKSKPSPNIREIDISDNLHIFTDDVSNIQAIMDKKKDVQNVTDFVTTMAEVNSKAIKHPNVQKVLNDPKEEFDVIIVEWLFYELPAGLSAVFNCPFIWLSPTDPHSKILKLVDDIPNPAYNPDVISSNYPPFTFTQRVKELAFMFGGLGLEHFTLNPIQFKAYEELLVPIIQKRGNKVPLFEDVLYNGSLILSNSHYSVGRSVRLPQNVIQIGGYHISREVKPLPDNLKKLLDNAKNGIIYFSMGSNLKSRLMPEELNQSLLKMFSTLKYTVLWKFEENLPGTPSNVHIVQWAPQPSILAHPNCILFVTHGGLLSTTETIHFGKPIVAIPVFADQFNNANIAVRKGFGIKVDLSYTMADNLKVAIEDVLQNPKYAAKAKELSMIYHDRPVTPDKEMVHWVEHVVKTRGAPHLRSPAMDLPWYQKLYLDLIALLLILKVLLYYISKKIVGLFLKDKTKVSKKKRQ</sequence>
<dbReference type="PROSITE" id="PS00375">
    <property type="entry name" value="UDPGT"/>
    <property type="match status" value="2"/>
</dbReference>